<evidence type="ECO:0000313" key="3">
    <source>
        <dbReference type="Proteomes" id="UP001317191"/>
    </source>
</evidence>
<dbReference type="RefSeq" id="WP_250592468.1">
    <property type="nucleotide sequence ID" value="NZ_JAMLJM010000004.1"/>
</dbReference>
<feature type="domain" description="Glycosyl transferase family 1" evidence="1">
    <location>
        <begin position="159"/>
        <end position="316"/>
    </location>
</feature>
<gene>
    <name evidence="2" type="ORF">NAT50_06785</name>
</gene>
<protein>
    <submittedName>
        <fullName evidence="2">Glycosyltransferase family 4 protein</fullName>
    </submittedName>
</protein>
<evidence type="ECO:0000313" key="2">
    <source>
        <dbReference type="EMBL" id="MCL9809060.1"/>
    </source>
</evidence>
<dbReference type="Pfam" id="PF00534">
    <property type="entry name" value="Glycos_transf_1"/>
    <property type="match status" value="1"/>
</dbReference>
<accession>A0ABT0TNK3</accession>
<proteinExistence type="predicted"/>
<comment type="caution">
    <text evidence="2">The sequence shown here is derived from an EMBL/GenBank/DDBJ whole genome shotgun (WGS) entry which is preliminary data.</text>
</comment>
<dbReference type="SUPFAM" id="SSF53756">
    <property type="entry name" value="UDP-Glycosyltransferase/glycogen phosphorylase"/>
    <property type="match status" value="1"/>
</dbReference>
<sequence>MKILYLGNQLSKHGFNKTTIETLGPQLEQQGYTVFYASNQSSFVLRLWEMLRAVVVYRQQVSYVLIDTYSTKAFWYAFLSSQLARLLKIPYIPILHGGNLPQRLKKNPILCKMLFGQAYQNVAPSTYLKEVFEREGYQRVLFIPNTIEIQQYPFQKRSHLKPKLLWVRAFAAIYNPTLAVAVLKKVQEHYPNAELCMVGPDKDGSLQTTQDYARQEGVSVRFTGGLSKAEWTTLAQDYEVFINTTHFDNTPVSLMEAMALGLPVVSTNVGGIPYLVKDKEEALLVPDNDVLAMKEAVINLLQSPELVNRLTTASRKKVESWDWQVVQKQWIDLLS</sequence>
<organism evidence="2 3">
    <name type="scientific">Flavobacterium luminosum</name>
    <dbReference type="NCBI Taxonomy" id="2949086"/>
    <lineage>
        <taxon>Bacteria</taxon>
        <taxon>Pseudomonadati</taxon>
        <taxon>Bacteroidota</taxon>
        <taxon>Flavobacteriia</taxon>
        <taxon>Flavobacteriales</taxon>
        <taxon>Flavobacteriaceae</taxon>
        <taxon>Flavobacterium</taxon>
    </lineage>
</organism>
<reference evidence="2 3" key="1">
    <citation type="submission" date="2022-05" db="EMBL/GenBank/DDBJ databases">
        <title>Flavobacterium sp., isolated from activated sludge.</title>
        <authorList>
            <person name="Ran Q."/>
        </authorList>
    </citation>
    <scope>NUCLEOTIDE SEQUENCE [LARGE SCALE GENOMIC DNA]</scope>
    <source>
        <strain evidence="2 3">HXWNR70</strain>
    </source>
</reference>
<evidence type="ECO:0000259" key="1">
    <source>
        <dbReference type="Pfam" id="PF00534"/>
    </source>
</evidence>
<keyword evidence="3" id="KW-1185">Reference proteome</keyword>
<dbReference type="PANTHER" id="PTHR12526:SF637">
    <property type="entry name" value="GLYCOSYLTRANSFERASE EPSF-RELATED"/>
    <property type="match status" value="1"/>
</dbReference>
<dbReference type="PANTHER" id="PTHR12526">
    <property type="entry name" value="GLYCOSYLTRANSFERASE"/>
    <property type="match status" value="1"/>
</dbReference>
<dbReference type="InterPro" id="IPR001296">
    <property type="entry name" value="Glyco_trans_1"/>
</dbReference>
<dbReference type="Gene3D" id="3.40.50.2000">
    <property type="entry name" value="Glycogen Phosphorylase B"/>
    <property type="match status" value="2"/>
</dbReference>
<dbReference type="CDD" id="cd03801">
    <property type="entry name" value="GT4_PimA-like"/>
    <property type="match status" value="1"/>
</dbReference>
<name>A0ABT0TNK3_9FLAO</name>
<dbReference type="Proteomes" id="UP001317191">
    <property type="component" value="Unassembled WGS sequence"/>
</dbReference>
<dbReference type="EMBL" id="JAMLJM010000004">
    <property type="protein sequence ID" value="MCL9809060.1"/>
    <property type="molecule type" value="Genomic_DNA"/>
</dbReference>